<dbReference type="Proteomes" id="UP001054837">
    <property type="component" value="Unassembled WGS sequence"/>
</dbReference>
<reference evidence="1 2" key="1">
    <citation type="submission" date="2021-06" db="EMBL/GenBank/DDBJ databases">
        <title>Caerostris darwini draft genome.</title>
        <authorList>
            <person name="Kono N."/>
            <person name="Arakawa K."/>
        </authorList>
    </citation>
    <scope>NUCLEOTIDE SEQUENCE [LARGE SCALE GENOMIC DNA]</scope>
</reference>
<name>A0AAV4PWL3_9ARAC</name>
<comment type="caution">
    <text evidence="1">The sequence shown here is derived from an EMBL/GenBank/DDBJ whole genome shotgun (WGS) entry which is preliminary data.</text>
</comment>
<accession>A0AAV4PWL3</accession>
<evidence type="ECO:0000313" key="2">
    <source>
        <dbReference type="Proteomes" id="UP001054837"/>
    </source>
</evidence>
<dbReference type="EMBL" id="BPLQ01003632">
    <property type="protein sequence ID" value="GIY01973.1"/>
    <property type="molecule type" value="Genomic_DNA"/>
</dbReference>
<protein>
    <submittedName>
        <fullName evidence="1">Protein toll</fullName>
    </submittedName>
</protein>
<dbReference type="AlphaFoldDB" id="A0AAV4PWL3"/>
<keyword evidence="2" id="KW-1185">Reference proteome</keyword>
<gene>
    <name evidence="1" type="primary">Tl_0</name>
    <name evidence="1" type="ORF">CDAR_298011</name>
</gene>
<sequence length="83" mass="10033">MTDGIIARTRYKMNVKVWLYSHGVTWVKEKDIGRDKEFDAFISFSYKDQDLVIPELIEGEFFARSSQLRYERFEDRYLLKQSK</sequence>
<organism evidence="1 2">
    <name type="scientific">Caerostris darwini</name>
    <dbReference type="NCBI Taxonomy" id="1538125"/>
    <lineage>
        <taxon>Eukaryota</taxon>
        <taxon>Metazoa</taxon>
        <taxon>Ecdysozoa</taxon>
        <taxon>Arthropoda</taxon>
        <taxon>Chelicerata</taxon>
        <taxon>Arachnida</taxon>
        <taxon>Araneae</taxon>
        <taxon>Araneomorphae</taxon>
        <taxon>Entelegynae</taxon>
        <taxon>Araneoidea</taxon>
        <taxon>Araneidae</taxon>
        <taxon>Caerostris</taxon>
    </lineage>
</organism>
<evidence type="ECO:0000313" key="1">
    <source>
        <dbReference type="EMBL" id="GIY01973.1"/>
    </source>
</evidence>
<proteinExistence type="predicted"/>